<keyword evidence="4" id="KW-1185">Reference proteome</keyword>
<proteinExistence type="predicted"/>
<evidence type="ECO:0000259" key="2">
    <source>
        <dbReference type="Pfam" id="PF03372"/>
    </source>
</evidence>
<reference evidence="3" key="1">
    <citation type="submission" date="2022-10" db="EMBL/GenBank/DDBJ databases">
        <title>Novel sulphate-reducing endosymbionts in the free-living metamonad Anaeramoeba.</title>
        <authorList>
            <person name="Jerlstrom-Hultqvist J."/>
            <person name="Cepicka I."/>
            <person name="Gallot-Lavallee L."/>
            <person name="Salas-Leiva D."/>
            <person name="Curtis B.A."/>
            <person name="Zahonova K."/>
            <person name="Pipaliya S."/>
            <person name="Dacks J."/>
            <person name="Roger A.J."/>
        </authorList>
    </citation>
    <scope>NUCLEOTIDE SEQUENCE</scope>
    <source>
        <strain evidence="3">BMAN</strain>
    </source>
</reference>
<keyword evidence="3" id="KW-0255">Endonuclease</keyword>
<dbReference type="SUPFAM" id="SSF56219">
    <property type="entry name" value="DNase I-like"/>
    <property type="match status" value="1"/>
</dbReference>
<feature type="signal peptide" evidence="1">
    <location>
        <begin position="1"/>
        <end position="18"/>
    </location>
</feature>
<evidence type="ECO:0000313" key="4">
    <source>
        <dbReference type="Proteomes" id="UP001149090"/>
    </source>
</evidence>
<accession>A0A9Q0R952</accession>
<dbReference type="Gene3D" id="3.60.10.10">
    <property type="entry name" value="Endonuclease/exonuclease/phosphatase"/>
    <property type="match status" value="1"/>
</dbReference>
<dbReference type="PANTHER" id="PTHR42834:SF1">
    <property type="entry name" value="ENDONUCLEASE_EXONUCLEASE_PHOSPHATASE FAMILY PROTEIN (AFU_ORTHOLOGUE AFUA_3G09210)"/>
    <property type="match status" value="1"/>
</dbReference>
<dbReference type="OMA" id="AHAYREN"/>
<keyword evidence="1" id="KW-0732">Signal</keyword>
<sequence length="346" mass="39101">MKLILVLFVSLLFVFVELNSFDCDTVVSPGDRRRDKNKLRVCSFNPEYLFDGVDDSSSGCPWETSSAATKHLEKVAQVLEAIDCDLISLYEVEDCEMLSRLNDLLSGYDYHYYIMKGTDTSTRQQTSILTRIDPTPLSASTALLRSDERVWFPVSGSNCGYTGSGSSYGVSKNHYAVFEMNGLEILLIGAHLRAFPTSAEPCARREAQALVLRKLAEDEGFSKGREVIVMGDLNDYSDIDPDINSDQPLSRVLRFIREGESSSSDLLINTASLMSQDMRYSCWWDKNYNDYENYPEEDTQIDHVLMSQGLINKVSNAYIYHSIDVSYPETNFNGDHYPVVVDLEFN</sequence>
<dbReference type="OrthoDB" id="2093442at2759"/>
<dbReference type="InterPro" id="IPR005135">
    <property type="entry name" value="Endo/exonuclease/phosphatase"/>
</dbReference>
<organism evidence="3 4">
    <name type="scientific">Anaeramoeba ignava</name>
    <name type="common">Anaerobic marine amoeba</name>
    <dbReference type="NCBI Taxonomy" id="1746090"/>
    <lineage>
        <taxon>Eukaryota</taxon>
        <taxon>Metamonada</taxon>
        <taxon>Anaeramoebidae</taxon>
        <taxon>Anaeramoeba</taxon>
    </lineage>
</organism>
<evidence type="ECO:0000313" key="3">
    <source>
        <dbReference type="EMBL" id="KAJ5070379.1"/>
    </source>
</evidence>
<dbReference type="Pfam" id="PF03372">
    <property type="entry name" value="Exo_endo_phos"/>
    <property type="match status" value="1"/>
</dbReference>
<dbReference type="PANTHER" id="PTHR42834">
    <property type="entry name" value="ENDONUCLEASE/EXONUCLEASE/PHOSPHATASE FAMILY PROTEIN (AFU_ORTHOLOGUE AFUA_3G09210)"/>
    <property type="match status" value="1"/>
</dbReference>
<comment type="caution">
    <text evidence="3">The sequence shown here is derived from an EMBL/GenBank/DDBJ whole genome shotgun (WGS) entry which is preliminary data.</text>
</comment>
<keyword evidence="3" id="KW-0540">Nuclease</keyword>
<feature type="domain" description="Endonuclease/exonuclease/phosphatase" evidence="2">
    <location>
        <begin position="69"/>
        <end position="313"/>
    </location>
</feature>
<evidence type="ECO:0000256" key="1">
    <source>
        <dbReference type="SAM" id="SignalP"/>
    </source>
</evidence>
<dbReference type="AlphaFoldDB" id="A0A9Q0R952"/>
<keyword evidence="3" id="KW-0378">Hydrolase</keyword>
<gene>
    <name evidence="3" type="ORF">M0811_11045</name>
</gene>
<dbReference type="Proteomes" id="UP001149090">
    <property type="component" value="Unassembled WGS sequence"/>
</dbReference>
<dbReference type="InterPro" id="IPR036691">
    <property type="entry name" value="Endo/exonu/phosph_ase_sf"/>
</dbReference>
<feature type="chain" id="PRO_5040232252" evidence="1">
    <location>
        <begin position="19"/>
        <end position="346"/>
    </location>
</feature>
<name>A0A9Q0R952_ANAIG</name>
<protein>
    <submittedName>
        <fullName evidence="3">Endonuclease/exonuclease/phosphatase family protein</fullName>
    </submittedName>
</protein>
<dbReference type="EMBL" id="JAPDFW010000096">
    <property type="protein sequence ID" value="KAJ5070379.1"/>
    <property type="molecule type" value="Genomic_DNA"/>
</dbReference>
<dbReference type="GO" id="GO:0004519">
    <property type="term" value="F:endonuclease activity"/>
    <property type="evidence" value="ECO:0007669"/>
    <property type="project" value="UniProtKB-KW"/>
</dbReference>